<dbReference type="OrthoDB" id="9787727at2"/>
<dbReference type="AlphaFoldDB" id="A0A4R7SR62"/>
<evidence type="ECO:0000313" key="3">
    <source>
        <dbReference type="Proteomes" id="UP000295662"/>
    </source>
</evidence>
<dbReference type="Pfam" id="PF13470">
    <property type="entry name" value="PIN_3"/>
    <property type="match status" value="1"/>
</dbReference>
<dbReference type="RefSeq" id="WP_133793152.1">
    <property type="nucleotide sequence ID" value="NZ_SOCA01000001.1"/>
</dbReference>
<dbReference type="EMBL" id="SOCA01000001">
    <property type="protein sequence ID" value="TDU81175.1"/>
    <property type="molecule type" value="Genomic_DNA"/>
</dbReference>
<evidence type="ECO:0000313" key="2">
    <source>
        <dbReference type="EMBL" id="TDU81175.1"/>
    </source>
</evidence>
<accession>A0A4R7SR62</accession>
<name>A0A4R7SR62_9BACT</name>
<feature type="domain" description="PIN" evidence="1">
    <location>
        <begin position="2"/>
        <end position="115"/>
    </location>
</feature>
<evidence type="ECO:0000259" key="1">
    <source>
        <dbReference type="Pfam" id="PF13470"/>
    </source>
</evidence>
<reference evidence="2 3" key="1">
    <citation type="submission" date="2019-03" db="EMBL/GenBank/DDBJ databases">
        <title>Genomic Encyclopedia of Archaeal and Bacterial Type Strains, Phase II (KMG-II): from individual species to whole genera.</title>
        <authorList>
            <person name="Goeker M."/>
        </authorList>
    </citation>
    <scope>NUCLEOTIDE SEQUENCE [LARGE SCALE GENOMIC DNA]</scope>
    <source>
        <strain evidence="2 3">ATCC 25309</strain>
    </source>
</reference>
<gene>
    <name evidence="2" type="ORF">EI77_00477</name>
</gene>
<dbReference type="Proteomes" id="UP000295662">
    <property type="component" value="Unassembled WGS sequence"/>
</dbReference>
<dbReference type="InterPro" id="IPR029060">
    <property type="entry name" value="PIN-like_dom_sf"/>
</dbReference>
<dbReference type="InterPro" id="IPR002716">
    <property type="entry name" value="PIN_dom"/>
</dbReference>
<organism evidence="2 3">
    <name type="scientific">Prosthecobacter fusiformis</name>
    <dbReference type="NCBI Taxonomy" id="48464"/>
    <lineage>
        <taxon>Bacteria</taxon>
        <taxon>Pseudomonadati</taxon>
        <taxon>Verrucomicrobiota</taxon>
        <taxon>Verrucomicrobiia</taxon>
        <taxon>Verrucomicrobiales</taxon>
        <taxon>Verrucomicrobiaceae</taxon>
        <taxon>Prosthecobacter</taxon>
    </lineage>
</organism>
<dbReference type="SUPFAM" id="SSF88723">
    <property type="entry name" value="PIN domain-like"/>
    <property type="match status" value="1"/>
</dbReference>
<keyword evidence="3" id="KW-1185">Reference proteome</keyword>
<protein>
    <submittedName>
        <fullName evidence="2">Putative nucleic acid-binding protein</fullName>
    </submittedName>
</protein>
<dbReference type="Gene3D" id="3.40.50.1010">
    <property type="entry name" value="5'-nuclease"/>
    <property type="match status" value="1"/>
</dbReference>
<sequence length="135" mass="15023">MRIFLDTNILLDIIEQRMPHYTASQTVLDECDQRGFEIFVAWHGLATVFYITAKKRGEPYALQMIRDLLTWATVATVGQDEAQEALGYGIPDYEDALIAAAASAANADWLITRDEAGFSKGPIAAINPTDFLRKL</sequence>
<proteinExistence type="predicted"/>
<comment type="caution">
    <text evidence="2">The sequence shown here is derived from an EMBL/GenBank/DDBJ whole genome shotgun (WGS) entry which is preliminary data.</text>
</comment>